<evidence type="ECO:0000256" key="1">
    <source>
        <dbReference type="ARBA" id="ARBA00009732"/>
    </source>
</evidence>
<dbReference type="InterPro" id="IPR014729">
    <property type="entry name" value="Rossmann-like_a/b/a_fold"/>
</dbReference>
<dbReference type="NCBIfam" id="NF002537">
    <property type="entry name" value="PRK02090.1"/>
    <property type="match status" value="1"/>
</dbReference>
<comment type="similarity">
    <text evidence="1 14">Belongs to the PAPS reductase family. CysH subfamily.</text>
</comment>
<dbReference type="RefSeq" id="WP_096352649.1">
    <property type="nucleotide sequence ID" value="NZ_AP017313.1"/>
</dbReference>
<dbReference type="NCBIfam" id="TIGR00434">
    <property type="entry name" value="cysH"/>
    <property type="match status" value="1"/>
</dbReference>
<dbReference type="EMBL" id="AP017313">
    <property type="protein sequence ID" value="BAU54635.1"/>
    <property type="molecule type" value="Genomic_DNA"/>
</dbReference>
<feature type="binding site" evidence="14">
    <location>
        <position position="118"/>
    </location>
    <ligand>
        <name>[4Fe-4S] cluster</name>
        <dbReference type="ChEBI" id="CHEBI:49883"/>
    </ligand>
</feature>
<evidence type="ECO:0000256" key="14">
    <source>
        <dbReference type="HAMAP-Rule" id="MF_00063"/>
    </source>
</evidence>
<evidence type="ECO:0000313" key="16">
    <source>
        <dbReference type="Proteomes" id="UP000218263"/>
    </source>
</evidence>
<organism evidence="15 16">
    <name type="scientific">Mucilaginibacter gotjawali</name>
    <dbReference type="NCBI Taxonomy" id="1550579"/>
    <lineage>
        <taxon>Bacteria</taxon>
        <taxon>Pseudomonadati</taxon>
        <taxon>Bacteroidota</taxon>
        <taxon>Sphingobacteriia</taxon>
        <taxon>Sphingobacteriales</taxon>
        <taxon>Sphingobacteriaceae</taxon>
        <taxon>Mucilaginibacter</taxon>
    </lineage>
</organism>
<evidence type="ECO:0000256" key="2">
    <source>
        <dbReference type="ARBA" id="ARBA00022490"/>
    </source>
</evidence>
<keyword evidence="6 14" id="KW-0411">Iron-sulfur</keyword>
<evidence type="ECO:0000256" key="8">
    <source>
        <dbReference type="ARBA" id="ARBA00024327"/>
    </source>
</evidence>
<reference evidence="15 16" key="1">
    <citation type="submission" date="2015-12" db="EMBL/GenBank/DDBJ databases">
        <title>Genome sequence of Mucilaginibacter gotjawali.</title>
        <authorList>
            <person name="Lee J.S."/>
            <person name="Lee K.C."/>
            <person name="Kim K.K."/>
            <person name="Lee B.W."/>
        </authorList>
    </citation>
    <scope>NUCLEOTIDE SEQUENCE [LARGE SCALE GENOMIC DNA]</scope>
    <source>
        <strain evidence="15 16">SA3-7</strain>
    </source>
</reference>
<name>A0A0X8X2X5_9SPHI</name>
<gene>
    <name evidence="14 15" type="primary">cysH</name>
    <name evidence="15" type="ORF">MgSA37_02811</name>
</gene>
<dbReference type="GO" id="GO:0005737">
    <property type="term" value="C:cytoplasm"/>
    <property type="evidence" value="ECO:0007669"/>
    <property type="project" value="UniProtKB-SubCell"/>
</dbReference>
<evidence type="ECO:0000256" key="12">
    <source>
        <dbReference type="ARBA" id="ARBA00032041"/>
    </source>
</evidence>
<dbReference type="PANTHER" id="PTHR46482">
    <property type="entry name" value="5'-ADENYLYLSULFATE REDUCTASE 3, CHLOROPLASTIC"/>
    <property type="match status" value="1"/>
</dbReference>
<dbReference type="InterPro" id="IPR002500">
    <property type="entry name" value="PAPS_reduct_dom"/>
</dbReference>
<dbReference type="Pfam" id="PF01507">
    <property type="entry name" value="PAPS_reduct"/>
    <property type="match status" value="1"/>
</dbReference>
<dbReference type="KEGG" id="mgot:MgSA37_02811"/>
<dbReference type="NCBIfam" id="TIGR02055">
    <property type="entry name" value="APS_reductase"/>
    <property type="match status" value="1"/>
</dbReference>
<dbReference type="HAMAP" id="MF_00063">
    <property type="entry name" value="CysH"/>
    <property type="match status" value="1"/>
</dbReference>
<dbReference type="InterPro" id="IPR004511">
    <property type="entry name" value="PAPS/APS_Rdtase"/>
</dbReference>
<protein>
    <recommendedName>
        <fullName evidence="10 14">Adenosine 5'-phosphosulfate reductase</fullName>
        <shortName evidence="14">APS reductase</shortName>
        <ecNumber evidence="9 14">1.8.4.10</ecNumber>
    </recommendedName>
    <alternativeName>
        <fullName evidence="12 14">5'-adenylylsulfate reductase</fullName>
    </alternativeName>
    <alternativeName>
        <fullName evidence="11 14">Thioredoxin-dependent 5'-adenylylsulfate reductase</fullName>
    </alternativeName>
</protein>
<dbReference type="GO" id="GO:0046872">
    <property type="term" value="F:metal ion binding"/>
    <property type="evidence" value="ECO:0007669"/>
    <property type="project" value="UniProtKB-KW"/>
</dbReference>
<dbReference type="PANTHER" id="PTHR46482:SF9">
    <property type="entry name" value="5'-ADENYLYLSULFATE REDUCTASE 1, CHLOROPLASTIC"/>
    <property type="match status" value="1"/>
</dbReference>
<evidence type="ECO:0000256" key="5">
    <source>
        <dbReference type="ARBA" id="ARBA00023004"/>
    </source>
</evidence>
<dbReference type="CDD" id="cd23945">
    <property type="entry name" value="PAPS_reductase"/>
    <property type="match status" value="1"/>
</dbReference>
<keyword evidence="16" id="KW-1185">Reference proteome</keyword>
<comment type="pathway">
    <text evidence="8 14">Sulfur metabolism; hydrogen sulfide biosynthesis; sulfite from sulfate.</text>
</comment>
<comment type="cofactor">
    <cofactor evidence="14">
        <name>[4Fe-4S] cluster</name>
        <dbReference type="ChEBI" id="CHEBI:49883"/>
    </cofactor>
    <text evidence="14">Binds 1 [4Fe-4S] cluster per subunit.</text>
</comment>
<dbReference type="GO" id="GO:0019344">
    <property type="term" value="P:cysteine biosynthetic process"/>
    <property type="evidence" value="ECO:0007669"/>
    <property type="project" value="InterPro"/>
</dbReference>
<dbReference type="GO" id="GO:0043866">
    <property type="term" value="F:adenylyl-sulfate reductase (thioredoxin) activity"/>
    <property type="evidence" value="ECO:0007669"/>
    <property type="project" value="UniProtKB-EC"/>
</dbReference>
<evidence type="ECO:0000256" key="3">
    <source>
        <dbReference type="ARBA" id="ARBA00022723"/>
    </source>
</evidence>
<dbReference type="SUPFAM" id="SSF52402">
    <property type="entry name" value="Adenine nucleotide alpha hydrolases-like"/>
    <property type="match status" value="1"/>
</dbReference>
<sequence>MIDIAEELKQQTEGLGPVETLAYLADAFQGKIIFSTSFGWEDQVVTHMIFDNNLPIKVFTLETGRLFPETYYVWNRTMEIFGQPIHAYYPRQDLLEQMVTKKGPNSFYESVENRKECCNIRKVEPLKRALSGNDIWITGIRAEQSPVRGSMENIEWDDQNKLVKFHPIYHWSIDEVKDYIKLYNIPYNTLHDRGFPSIGCAPCTRAVQPGEDFRAGRWWWEDQSKKECGLHDTSAVAHEEVFRA</sequence>
<keyword evidence="2 14" id="KW-0963">Cytoplasm</keyword>
<evidence type="ECO:0000256" key="6">
    <source>
        <dbReference type="ARBA" id="ARBA00023014"/>
    </source>
</evidence>
<dbReference type="PIRSF" id="PIRSF000857">
    <property type="entry name" value="PAPS_reductase"/>
    <property type="match status" value="1"/>
</dbReference>
<feature type="binding site" evidence="14">
    <location>
        <position position="200"/>
    </location>
    <ligand>
        <name>[4Fe-4S] cluster</name>
        <dbReference type="ChEBI" id="CHEBI:49883"/>
    </ligand>
</feature>
<evidence type="ECO:0000256" key="13">
    <source>
        <dbReference type="ARBA" id="ARBA00048441"/>
    </source>
</evidence>
<dbReference type="AlphaFoldDB" id="A0A0X8X2X5"/>
<evidence type="ECO:0000256" key="9">
    <source>
        <dbReference type="ARBA" id="ARBA00024386"/>
    </source>
</evidence>
<dbReference type="GO" id="GO:0019379">
    <property type="term" value="P:sulfate assimilation, phosphoadenylyl sulfate reduction by phosphoadenylyl-sulfate reductase (thioredoxin)"/>
    <property type="evidence" value="ECO:0007669"/>
    <property type="project" value="UniProtKB-UniRule"/>
</dbReference>
<keyword evidence="3 14" id="KW-0479">Metal-binding</keyword>
<feature type="binding site" evidence="14">
    <location>
        <position position="203"/>
    </location>
    <ligand>
        <name>[4Fe-4S] cluster</name>
        <dbReference type="ChEBI" id="CHEBI:49883"/>
    </ligand>
</feature>
<keyword evidence="5 14" id="KW-0408">Iron</keyword>
<evidence type="ECO:0000256" key="11">
    <source>
        <dbReference type="ARBA" id="ARBA00030894"/>
    </source>
</evidence>
<evidence type="ECO:0000256" key="4">
    <source>
        <dbReference type="ARBA" id="ARBA00023002"/>
    </source>
</evidence>
<evidence type="ECO:0000313" key="15">
    <source>
        <dbReference type="EMBL" id="BAU54635.1"/>
    </source>
</evidence>
<comment type="subcellular location">
    <subcellularLocation>
        <location evidence="14">Cytoplasm</location>
    </subcellularLocation>
</comment>
<feature type="active site" description="Nucleophile; cysteine thiosulfonate intermediate" evidence="14">
    <location>
        <position position="228"/>
    </location>
</feature>
<dbReference type="InterPro" id="IPR011798">
    <property type="entry name" value="APS_reductase"/>
</dbReference>
<dbReference type="GO" id="GO:0051539">
    <property type="term" value="F:4 iron, 4 sulfur cluster binding"/>
    <property type="evidence" value="ECO:0007669"/>
    <property type="project" value="UniProtKB-UniRule"/>
</dbReference>
<dbReference type="OrthoDB" id="9794018at2"/>
<dbReference type="EC" id="1.8.4.10" evidence="9 14"/>
<keyword evidence="4 14" id="KW-0560">Oxidoreductase</keyword>
<feature type="binding site" evidence="14">
    <location>
        <position position="117"/>
    </location>
    <ligand>
        <name>[4Fe-4S] cluster</name>
        <dbReference type="ChEBI" id="CHEBI:49883"/>
    </ligand>
</feature>
<accession>A0A0X8X2X5</accession>
<comment type="catalytic activity">
    <reaction evidence="13 14">
        <text>[thioredoxin]-disulfide + sulfite + AMP + 2 H(+) = adenosine 5'-phosphosulfate + [thioredoxin]-dithiol</text>
        <dbReference type="Rhea" id="RHEA:21976"/>
        <dbReference type="Rhea" id="RHEA-COMP:10698"/>
        <dbReference type="Rhea" id="RHEA-COMP:10700"/>
        <dbReference type="ChEBI" id="CHEBI:15378"/>
        <dbReference type="ChEBI" id="CHEBI:17359"/>
        <dbReference type="ChEBI" id="CHEBI:29950"/>
        <dbReference type="ChEBI" id="CHEBI:50058"/>
        <dbReference type="ChEBI" id="CHEBI:58243"/>
        <dbReference type="ChEBI" id="CHEBI:456215"/>
        <dbReference type="EC" id="1.8.4.10"/>
    </reaction>
</comment>
<evidence type="ECO:0000256" key="7">
    <source>
        <dbReference type="ARBA" id="ARBA00024298"/>
    </source>
</evidence>
<dbReference type="Proteomes" id="UP000218263">
    <property type="component" value="Chromosome"/>
</dbReference>
<evidence type="ECO:0000256" key="10">
    <source>
        <dbReference type="ARBA" id="ARBA00029514"/>
    </source>
</evidence>
<dbReference type="Gene3D" id="3.40.50.620">
    <property type="entry name" value="HUPs"/>
    <property type="match status" value="1"/>
</dbReference>
<comment type="function">
    <text evidence="7 14">Catalyzes the formation of sulfite from adenosine 5'-phosphosulfate (APS) using thioredoxin as an electron donor.</text>
</comment>
<proteinExistence type="inferred from homology"/>
<dbReference type="GO" id="GO:0004604">
    <property type="term" value="F:phosphoadenylyl-sulfate reductase (thioredoxin) activity"/>
    <property type="evidence" value="ECO:0007669"/>
    <property type="project" value="UniProtKB-UniRule"/>
</dbReference>
<dbReference type="GO" id="GO:0070814">
    <property type="term" value="P:hydrogen sulfide biosynthetic process"/>
    <property type="evidence" value="ECO:0007669"/>
    <property type="project" value="UniProtKB-UniRule"/>
</dbReference>